<sequence>MIRVLTLMLLPGLAWAETRPPTGLLAVASPLPATIPFQVRAPEGQDYAIVLTDSEGARVISAYLRGGSVLRLLVPPGDHRLTVAPGPPEDWQGPKDLFGAPAATLPGPLPFRIANNRREGQSITLERAADGLRIGDGQDRTTCQIAEWSTERVAKTTPLGTELRWLDPELSTRSRPCD</sequence>
<evidence type="ECO:0008006" key="4">
    <source>
        <dbReference type="Google" id="ProtNLM"/>
    </source>
</evidence>
<keyword evidence="1" id="KW-0732">Signal</keyword>
<dbReference type="KEGG" id="plia:E4191_04315"/>
<organism evidence="2 3">
    <name type="scientific">Paracoccus liaowanqingii</name>
    <dbReference type="NCBI Taxonomy" id="2560053"/>
    <lineage>
        <taxon>Bacteria</taxon>
        <taxon>Pseudomonadati</taxon>
        <taxon>Pseudomonadota</taxon>
        <taxon>Alphaproteobacteria</taxon>
        <taxon>Rhodobacterales</taxon>
        <taxon>Paracoccaceae</taxon>
        <taxon>Paracoccus</taxon>
    </lineage>
</organism>
<accession>A0A4P7HL78</accession>
<evidence type="ECO:0000313" key="3">
    <source>
        <dbReference type="Proteomes" id="UP000296374"/>
    </source>
</evidence>
<gene>
    <name evidence="2" type="ORF">E4191_04315</name>
</gene>
<evidence type="ECO:0000256" key="1">
    <source>
        <dbReference type="SAM" id="SignalP"/>
    </source>
</evidence>
<dbReference type="Proteomes" id="UP000296374">
    <property type="component" value="Chromosome"/>
</dbReference>
<dbReference type="RefSeq" id="WP_135312310.1">
    <property type="nucleotide sequence ID" value="NZ_CP038439.1"/>
</dbReference>
<protein>
    <recommendedName>
        <fullName evidence="4">DUF4384 domain-containing protein</fullName>
    </recommendedName>
</protein>
<dbReference type="AlphaFoldDB" id="A0A4P7HL78"/>
<name>A0A4P7HL78_9RHOB</name>
<feature type="chain" id="PRO_5020434663" description="DUF4384 domain-containing protein" evidence="1">
    <location>
        <begin position="17"/>
        <end position="178"/>
    </location>
</feature>
<reference evidence="3" key="1">
    <citation type="submission" date="2019-03" db="EMBL/GenBank/DDBJ databases">
        <authorList>
            <person name="Li J."/>
        </authorList>
    </citation>
    <scope>NUCLEOTIDE SEQUENCE [LARGE SCALE GENOMIC DNA]</scope>
    <source>
        <strain evidence="3">2251</strain>
    </source>
</reference>
<proteinExistence type="predicted"/>
<evidence type="ECO:0000313" key="2">
    <source>
        <dbReference type="EMBL" id="QBX34017.1"/>
    </source>
</evidence>
<dbReference type="EMBL" id="CP038439">
    <property type="protein sequence ID" value="QBX34017.1"/>
    <property type="molecule type" value="Genomic_DNA"/>
</dbReference>
<feature type="signal peptide" evidence="1">
    <location>
        <begin position="1"/>
        <end position="16"/>
    </location>
</feature>